<evidence type="ECO:0000256" key="14">
    <source>
        <dbReference type="RuleBase" id="RU364064"/>
    </source>
</evidence>
<accession>A0A2N3G5W0</accession>
<evidence type="ECO:0000256" key="9">
    <source>
        <dbReference type="ARBA" id="ARBA00023116"/>
    </source>
</evidence>
<dbReference type="InterPro" id="IPR008926">
    <property type="entry name" value="RNR_R1-su_N"/>
</dbReference>
<dbReference type="InterPro" id="IPR050862">
    <property type="entry name" value="RdRp_reductase_class-2"/>
</dbReference>
<dbReference type="InterPro" id="IPR000788">
    <property type="entry name" value="RNR_lg_C"/>
</dbReference>
<reference evidence="18 19" key="1">
    <citation type="journal article" date="2017" name="ISME J.">
        <title>Potential for microbial H2 and metal transformations associated with novel bacteria and archaea in deep terrestrial subsurface sediments.</title>
        <authorList>
            <person name="Hernsdorf A.W."/>
            <person name="Amano Y."/>
            <person name="Miyakawa K."/>
            <person name="Ise K."/>
            <person name="Suzuki Y."/>
            <person name="Anantharaman K."/>
            <person name="Probst A."/>
            <person name="Burstein D."/>
            <person name="Thomas B.C."/>
            <person name="Banfield J.F."/>
        </authorList>
    </citation>
    <scope>NUCLEOTIDE SEQUENCE [LARGE SCALE GENOMIC DNA]</scope>
    <source>
        <strain evidence="18">HGW-Actinobacteria-3</strain>
    </source>
</reference>
<dbReference type="EMBL" id="PHEX01000033">
    <property type="protein sequence ID" value="PKQ28093.1"/>
    <property type="molecule type" value="Genomic_DNA"/>
</dbReference>
<dbReference type="SUPFAM" id="SSF48168">
    <property type="entry name" value="R1 subunit of ribonucleotide reductase, N-terminal domain"/>
    <property type="match status" value="1"/>
</dbReference>
<dbReference type="GO" id="GO:0005524">
    <property type="term" value="F:ATP binding"/>
    <property type="evidence" value="ECO:0007669"/>
    <property type="project" value="InterPro"/>
</dbReference>
<evidence type="ECO:0000256" key="12">
    <source>
        <dbReference type="ARBA" id="ARBA00025437"/>
    </source>
</evidence>
<evidence type="ECO:0000256" key="8">
    <source>
        <dbReference type="ARBA" id="ARBA00023002"/>
    </source>
</evidence>
<dbReference type="PANTHER" id="PTHR43371">
    <property type="entry name" value="VITAMIN B12-DEPENDENT RIBONUCLEOTIDE REDUCTASE"/>
    <property type="match status" value="1"/>
</dbReference>
<dbReference type="InterPro" id="IPR013509">
    <property type="entry name" value="RNR_lsu_N"/>
</dbReference>
<dbReference type="SUPFAM" id="SSF51998">
    <property type="entry name" value="PFL-like glycyl radical enzymes"/>
    <property type="match status" value="1"/>
</dbReference>
<dbReference type="Gene3D" id="3.20.70.20">
    <property type="match status" value="1"/>
</dbReference>
<dbReference type="PANTHER" id="PTHR43371:SF1">
    <property type="entry name" value="RIBONUCLEOSIDE-DIPHOSPHATE REDUCTASE"/>
    <property type="match status" value="1"/>
</dbReference>
<evidence type="ECO:0000259" key="17">
    <source>
        <dbReference type="Pfam" id="PF12637"/>
    </source>
</evidence>
<evidence type="ECO:0000259" key="16">
    <source>
        <dbReference type="Pfam" id="PF02867"/>
    </source>
</evidence>
<dbReference type="GO" id="GO:0031419">
    <property type="term" value="F:cobalamin binding"/>
    <property type="evidence" value="ECO:0007669"/>
    <property type="project" value="UniProtKB-KW"/>
</dbReference>
<comment type="function">
    <text evidence="12 14">Catalyzes the reduction of ribonucleotides to deoxyribonucleotides. May function to provide a pool of deoxyribonucleotide precursors for DNA repair during oxygen limitation and/or for immediate growth after restoration of oxygen.</text>
</comment>
<protein>
    <recommendedName>
        <fullName evidence="4 14">Vitamin B12-dependent ribonucleotide reductase</fullName>
        <ecNumber evidence="3 14">1.17.4.1</ecNumber>
    </recommendedName>
</protein>
<keyword evidence="11 14" id="KW-0170">Cobalt</keyword>
<evidence type="ECO:0000256" key="7">
    <source>
        <dbReference type="ARBA" id="ARBA00022741"/>
    </source>
</evidence>
<dbReference type="GO" id="GO:0004748">
    <property type="term" value="F:ribonucleoside-diphosphate reductase activity, thioredoxin disulfide as acceptor"/>
    <property type="evidence" value="ECO:0007669"/>
    <property type="project" value="UniProtKB-EC"/>
</dbReference>
<evidence type="ECO:0000256" key="6">
    <source>
        <dbReference type="ARBA" id="ARBA00022634"/>
    </source>
</evidence>
<name>A0A2N3G5W0_9ACTN</name>
<comment type="catalytic activity">
    <reaction evidence="13 14">
        <text>a 2'-deoxyribonucleoside 5'-diphosphate + [thioredoxin]-disulfide + H2O = a ribonucleoside 5'-diphosphate + [thioredoxin]-dithiol</text>
        <dbReference type="Rhea" id="RHEA:23252"/>
        <dbReference type="Rhea" id="RHEA-COMP:10698"/>
        <dbReference type="Rhea" id="RHEA-COMP:10700"/>
        <dbReference type="ChEBI" id="CHEBI:15377"/>
        <dbReference type="ChEBI" id="CHEBI:29950"/>
        <dbReference type="ChEBI" id="CHEBI:50058"/>
        <dbReference type="ChEBI" id="CHEBI:57930"/>
        <dbReference type="ChEBI" id="CHEBI:73316"/>
        <dbReference type="EC" id="1.17.4.1"/>
    </reaction>
</comment>
<keyword evidence="5 14" id="KW-0846">Cobalamin</keyword>
<dbReference type="InterPro" id="IPR013344">
    <property type="entry name" value="RNR_NrdJ/NrdZ"/>
</dbReference>
<dbReference type="Pfam" id="PF00317">
    <property type="entry name" value="Ribonuc_red_lgN"/>
    <property type="match status" value="1"/>
</dbReference>
<dbReference type="Pfam" id="PF02867">
    <property type="entry name" value="Ribonuc_red_lgC"/>
    <property type="match status" value="1"/>
</dbReference>
<organism evidence="18 19">
    <name type="scientific">Candidatus Anoxymicrobium japonicum</name>
    <dbReference type="NCBI Taxonomy" id="2013648"/>
    <lineage>
        <taxon>Bacteria</taxon>
        <taxon>Bacillati</taxon>
        <taxon>Actinomycetota</taxon>
        <taxon>Candidatus Geothermincolia</taxon>
        <taxon>Candidatus Geothermincolales</taxon>
        <taxon>Candidatus Anoxymicrobiaceae</taxon>
        <taxon>Candidatus Anoxymicrobium</taxon>
    </lineage>
</organism>
<evidence type="ECO:0000313" key="19">
    <source>
        <dbReference type="Proteomes" id="UP000233654"/>
    </source>
</evidence>
<dbReference type="AlphaFoldDB" id="A0A2N3G5W0"/>
<comment type="caution">
    <text evidence="18">The sequence shown here is derived from an EMBL/GenBank/DDBJ whole genome shotgun (WGS) entry which is preliminary data.</text>
</comment>
<evidence type="ECO:0000256" key="2">
    <source>
        <dbReference type="ARBA" id="ARBA00007405"/>
    </source>
</evidence>
<evidence type="ECO:0000256" key="1">
    <source>
        <dbReference type="ARBA" id="ARBA00001922"/>
    </source>
</evidence>
<feature type="domain" description="Ribonucleotide reductase large subunit C-terminal" evidence="16">
    <location>
        <begin position="86"/>
        <end position="556"/>
    </location>
</feature>
<dbReference type="NCBIfam" id="NF006417">
    <property type="entry name" value="PRK08665.1"/>
    <property type="match status" value="1"/>
</dbReference>
<dbReference type="PRINTS" id="PR01183">
    <property type="entry name" value="RIBORDTASEM1"/>
</dbReference>
<evidence type="ECO:0000313" key="18">
    <source>
        <dbReference type="EMBL" id="PKQ28093.1"/>
    </source>
</evidence>
<gene>
    <name evidence="18" type="ORF">CVT63_04645</name>
</gene>
<evidence type="ECO:0000256" key="3">
    <source>
        <dbReference type="ARBA" id="ARBA00012274"/>
    </source>
</evidence>
<keyword evidence="10" id="KW-1015">Disulfide bond</keyword>
<keyword evidence="8 14" id="KW-0560">Oxidoreductase</keyword>
<keyword evidence="9" id="KW-0215">Deoxyribonucleotide synthesis</keyword>
<proteinExistence type="inferred from homology"/>
<comment type="similarity">
    <text evidence="2 14">Belongs to the ribonucleoside diphosphate reductase class-2 family.</text>
</comment>
<dbReference type="GO" id="GO:0009263">
    <property type="term" value="P:deoxyribonucleotide biosynthetic process"/>
    <property type="evidence" value="ECO:0007669"/>
    <property type="project" value="UniProtKB-KW"/>
</dbReference>
<evidence type="ECO:0000256" key="10">
    <source>
        <dbReference type="ARBA" id="ARBA00023157"/>
    </source>
</evidence>
<dbReference type="EC" id="1.17.4.1" evidence="3 14"/>
<feature type="domain" description="TSCPD" evidence="17">
    <location>
        <begin position="584"/>
        <end position="685"/>
    </location>
</feature>
<evidence type="ECO:0000256" key="13">
    <source>
        <dbReference type="ARBA" id="ARBA00047754"/>
    </source>
</evidence>
<evidence type="ECO:0000256" key="11">
    <source>
        <dbReference type="ARBA" id="ARBA00023285"/>
    </source>
</evidence>
<evidence type="ECO:0000256" key="4">
    <source>
        <dbReference type="ARBA" id="ARBA00014409"/>
    </source>
</evidence>
<dbReference type="UniPathway" id="UPA00326"/>
<sequence length="733" mass="78388">MNISPNAEKVLEKRYLAKDAEGRLVETPLEMFERVAAAIAGADEPFRGVKGAQRASATFLEMMTSLEFLPNSPTLMNAGRDMGQLAACFVLPVDDSMEGIFEAVKNMALIHKSGGGTGFSFSRLRPRNDVVKSTRGIASGPVSFMTVFDAATQTVKQGGARRGANMGILAVDHPDILDFIHAKDEFHLLNNFNLSVALTREFMDALSLGDAYDLVNPSTGLVVGQRDAAEVFDEIAATAWATGEPGIVFLNRMNEKNPTPLLGEIESTNPCGEQPLLPYESCNLGSVNLGLMVRDESGGTEVDWGKLDRVVREAVHFLDNVIDVSKYPLPRIREVTLSNRKIGLGVMGFADMLIKLGVPYDSDDGLALASQVMSRVSRGAREASSELAAERGPFPNFDGSVYARDGMPLLRNATTTTIAPTGSISIIAGCSSGIEPLFAVAYERRVLDGERLLEVHPEFLASAVRHGLSDEGLVEKIAVAGCLRGIEGMPENLARVFISAHEVSPVWHVRMQAAFQEHTDNAVSKTVNLPEDAGVEDVVELYTLAYEMGCKGLTIYRDGSRPSQVLYRGHSEPAPGTGLKARERQRVTAGTTEKVRIGCGNLYVTVNADSMGICEVFTALGRAGGCPSQSEATSRLVSLGLRAGIDISEILDQLKGIRCMSSIRNKHAEVLSCPDAIGRSIEKYLAACAGEDTNGASAFASGSVRCSECGAGMELEGGCAICRSCGFSRCGPA</sequence>
<keyword evidence="7 14" id="KW-0547">Nucleotide-binding</keyword>
<dbReference type="GO" id="GO:0071897">
    <property type="term" value="P:DNA biosynthetic process"/>
    <property type="evidence" value="ECO:0007669"/>
    <property type="project" value="UniProtKB-KW"/>
</dbReference>
<evidence type="ECO:0000256" key="5">
    <source>
        <dbReference type="ARBA" id="ARBA00022628"/>
    </source>
</evidence>
<dbReference type="NCBIfam" id="TIGR02504">
    <property type="entry name" value="NrdJ_Z"/>
    <property type="match status" value="1"/>
</dbReference>
<dbReference type="InterPro" id="IPR024434">
    <property type="entry name" value="TSCPD_dom"/>
</dbReference>
<dbReference type="CDD" id="cd02888">
    <property type="entry name" value="RNR_II_dimer"/>
    <property type="match status" value="1"/>
</dbReference>
<dbReference type="Proteomes" id="UP000233654">
    <property type="component" value="Unassembled WGS sequence"/>
</dbReference>
<comment type="cofactor">
    <cofactor evidence="1 14">
        <name>adenosylcob(III)alamin</name>
        <dbReference type="ChEBI" id="CHEBI:18408"/>
    </cofactor>
</comment>
<keyword evidence="6 14" id="KW-0237">DNA synthesis</keyword>
<evidence type="ECO:0000259" key="15">
    <source>
        <dbReference type="Pfam" id="PF00317"/>
    </source>
</evidence>
<dbReference type="Pfam" id="PF12637">
    <property type="entry name" value="TSCPD"/>
    <property type="match status" value="1"/>
</dbReference>
<feature type="domain" description="Ribonucleotide reductase large subunit N-terminal" evidence="15">
    <location>
        <begin position="3"/>
        <end position="82"/>
    </location>
</feature>